<name>A0ABN3L3Z7_9ACTN</name>
<comment type="caution">
    <text evidence="1">The sequence shown here is derived from an EMBL/GenBank/DDBJ whole genome shotgun (WGS) entry which is preliminary data.</text>
</comment>
<sequence length="126" mass="12924">MGGHGLTRIARPMALVGAVATLLAVLCVCLSPHGGTGGRDGGHERAVAGHTATGHLVTEYACPYDRSDCGLFPYLTPAVLTAPLLDPPPQADALVRVGPHRGAGRPAATGARPRAPDLHVLQVLRT</sequence>
<evidence type="ECO:0008006" key="3">
    <source>
        <dbReference type="Google" id="ProtNLM"/>
    </source>
</evidence>
<protein>
    <recommendedName>
        <fullName evidence="3">DUF2946 domain-containing protein</fullName>
    </recommendedName>
</protein>
<keyword evidence="2" id="KW-1185">Reference proteome</keyword>
<dbReference type="EMBL" id="BAAASR010000002">
    <property type="protein sequence ID" value="GAA2475576.1"/>
    <property type="molecule type" value="Genomic_DNA"/>
</dbReference>
<evidence type="ECO:0000313" key="2">
    <source>
        <dbReference type="Proteomes" id="UP001499942"/>
    </source>
</evidence>
<dbReference type="Proteomes" id="UP001499942">
    <property type="component" value="Unassembled WGS sequence"/>
</dbReference>
<dbReference type="RefSeq" id="WP_344355263.1">
    <property type="nucleotide sequence ID" value="NZ_BAAASR010000002.1"/>
</dbReference>
<evidence type="ECO:0000313" key="1">
    <source>
        <dbReference type="EMBL" id="GAA2475576.1"/>
    </source>
</evidence>
<proteinExistence type="predicted"/>
<reference evidence="1 2" key="1">
    <citation type="journal article" date="2019" name="Int. J. Syst. Evol. Microbiol.">
        <title>The Global Catalogue of Microorganisms (GCM) 10K type strain sequencing project: providing services to taxonomists for standard genome sequencing and annotation.</title>
        <authorList>
            <consortium name="The Broad Institute Genomics Platform"/>
            <consortium name="The Broad Institute Genome Sequencing Center for Infectious Disease"/>
            <person name="Wu L."/>
            <person name="Ma J."/>
        </authorList>
    </citation>
    <scope>NUCLEOTIDE SEQUENCE [LARGE SCALE GENOMIC DNA]</scope>
    <source>
        <strain evidence="1 2">JCM 5062</strain>
    </source>
</reference>
<accession>A0ABN3L3Z7</accession>
<gene>
    <name evidence="1" type="ORF">GCM10010393_01830</name>
</gene>
<organism evidence="1 2">
    <name type="scientific">Streptomyces gobitricini</name>
    <dbReference type="NCBI Taxonomy" id="68211"/>
    <lineage>
        <taxon>Bacteria</taxon>
        <taxon>Bacillati</taxon>
        <taxon>Actinomycetota</taxon>
        <taxon>Actinomycetes</taxon>
        <taxon>Kitasatosporales</taxon>
        <taxon>Streptomycetaceae</taxon>
        <taxon>Streptomyces</taxon>
    </lineage>
</organism>